<dbReference type="InterPro" id="IPR036279">
    <property type="entry name" value="5-3_exonuclease_C_sf"/>
</dbReference>
<dbReference type="PRINTS" id="PR00853">
    <property type="entry name" value="XPGRADSUPER"/>
</dbReference>
<name>C0NKW2_AJECG</name>
<dbReference type="GeneID" id="69036808"/>
<dbReference type="HOGENOM" id="CLU_007575_0_1_1"/>
<evidence type="ECO:0000259" key="5">
    <source>
        <dbReference type="SMART" id="SM00485"/>
    </source>
</evidence>
<keyword evidence="1" id="KW-0540">Nuclease</keyword>
<feature type="region of interest" description="Disordered" evidence="3">
    <location>
        <begin position="784"/>
        <end position="804"/>
    </location>
</feature>
<organism evidence="6 7">
    <name type="scientific">Ajellomyces capsulatus (strain G186AR / H82 / ATCC MYA-2454 / RMSCC 2432)</name>
    <name type="common">Darling's disease fungus</name>
    <name type="synonym">Histoplasma capsulatum</name>
    <dbReference type="NCBI Taxonomy" id="447093"/>
    <lineage>
        <taxon>Eukaryota</taxon>
        <taxon>Fungi</taxon>
        <taxon>Dikarya</taxon>
        <taxon>Ascomycota</taxon>
        <taxon>Pezizomycotina</taxon>
        <taxon>Eurotiomycetes</taxon>
        <taxon>Eurotiomycetidae</taxon>
        <taxon>Onygenales</taxon>
        <taxon>Ajellomycetaceae</taxon>
        <taxon>Histoplasma</taxon>
    </lineage>
</organism>
<dbReference type="GO" id="GO:0008821">
    <property type="term" value="F:crossover junction DNA endonuclease activity"/>
    <property type="evidence" value="ECO:0007669"/>
    <property type="project" value="InterPro"/>
</dbReference>
<dbReference type="GO" id="GO:0017108">
    <property type="term" value="F:5'-flap endonuclease activity"/>
    <property type="evidence" value="ECO:0007669"/>
    <property type="project" value="TreeGrafter"/>
</dbReference>
<dbReference type="RefSeq" id="XP_045288984.1">
    <property type="nucleotide sequence ID" value="XM_045430841.1"/>
</dbReference>
<dbReference type="PANTHER" id="PTHR11081">
    <property type="entry name" value="FLAP ENDONUCLEASE FAMILY MEMBER"/>
    <property type="match status" value="1"/>
</dbReference>
<proteinExistence type="predicted"/>
<feature type="region of interest" description="Disordered" evidence="3">
    <location>
        <begin position="627"/>
        <end position="679"/>
    </location>
</feature>
<dbReference type="InterPro" id="IPR006086">
    <property type="entry name" value="XPG-I_dom"/>
</dbReference>
<feature type="region of interest" description="Disordered" evidence="3">
    <location>
        <begin position="713"/>
        <end position="739"/>
    </location>
</feature>
<keyword evidence="2" id="KW-0378">Hydrolase</keyword>
<evidence type="ECO:0000256" key="1">
    <source>
        <dbReference type="ARBA" id="ARBA00022722"/>
    </source>
</evidence>
<feature type="compositionally biased region" description="Polar residues" evidence="3">
    <location>
        <begin position="670"/>
        <end position="679"/>
    </location>
</feature>
<protein>
    <recommendedName>
        <fullName evidence="8">XPG-I domain-containing protein</fullName>
    </recommendedName>
</protein>
<dbReference type="InterPro" id="IPR037316">
    <property type="entry name" value="Yen1_H3TH"/>
</dbReference>
<feature type="compositionally biased region" description="Polar residues" evidence="3">
    <location>
        <begin position="795"/>
        <end position="804"/>
    </location>
</feature>
<dbReference type="CDD" id="cd09906">
    <property type="entry name" value="H3TH_YEN1"/>
    <property type="match status" value="1"/>
</dbReference>
<dbReference type="InterPro" id="IPR041177">
    <property type="entry name" value="GEN1_C"/>
</dbReference>
<sequence>MGIPGLIQSLGPGERISLAKLAIDHLQRTSRPIRVAIDISIWLFQVQAGKGGTNPELRTLFYRLVRLTGLPVHPLFIYDGPQRPQYKRGKLIDRNNRAGDLGRIIRRSKHLIDLFRFPHHTAPGEAEAECARLQTSGVVDAVMSDDVDAIMFGSKVTIMNFSKESSSGTNAATHVTLYQTEESGDGRKRNVLLDRGAMILFALLSGGDYLPTGVPKCGPKLAGEIIQAGFGNELLQAIEGSPAEVAVKLEKWRERLRNELHENGEGHFKCKHKAVKIPDCFPDLKVLGDYTHPVVSSSEKLNELQRSFKWDQAIDIEGLRNFVWNDFGWQRGSARRLTKVLAAPLVCNRLRLCLPLLAKPDALPLREPKIGTQFCGQRFHFSTDGLSELRLEFIPTDIVGLDLTYEPTTASQRESESEDLDNPEIAEDVTNLKPGTRRRTTYDPTQKEKVWVFEAIAEMGMPDAVMTWNSQKQEKLALAEKRVSRKRAPKMTKPKVVDPKMKFGEILKYCTVVKSPGTGLIKFPSSSSQKHMHCDDSTIANGYASELESPSSQACSPSKRNPIAKPRPSEKAALSDIEATMNFERANESDQYNTSVETIEKAMLEMKISSDIGQSTPTKRGRIRRVSHKAASLRAIPPTGTQTRNRNKSKDTSNIFPPVENLDIERKSNPPKSNTIKSHSRLSISEYDLPTADDISSEFSGLKIQDCKVDEWSESSHTIAEGSGTSQNIPPAPTAAKLSSNDDRKELLFETENSNHTSNSQVEVTELPVIEIYNGYWAYRQRKNNDEQDSPEVPSDNQGNLYNTQQKTILDKKLGKMKLRGRILINL</sequence>
<evidence type="ECO:0000256" key="2">
    <source>
        <dbReference type="ARBA" id="ARBA00022801"/>
    </source>
</evidence>
<dbReference type="EMBL" id="GG663366">
    <property type="protein sequence ID" value="EEH08503.1"/>
    <property type="molecule type" value="Genomic_DNA"/>
</dbReference>
<dbReference type="Pfam" id="PF00752">
    <property type="entry name" value="XPG_N"/>
    <property type="match status" value="1"/>
</dbReference>
<evidence type="ECO:0000259" key="4">
    <source>
        <dbReference type="SMART" id="SM00484"/>
    </source>
</evidence>
<dbReference type="SMART" id="SM00484">
    <property type="entry name" value="XPGI"/>
    <property type="match status" value="1"/>
</dbReference>
<dbReference type="SMART" id="SM00485">
    <property type="entry name" value="XPGN"/>
    <property type="match status" value="1"/>
</dbReference>
<dbReference type="GO" id="GO:0006281">
    <property type="term" value="P:DNA repair"/>
    <property type="evidence" value="ECO:0007669"/>
    <property type="project" value="UniProtKB-ARBA"/>
</dbReference>
<dbReference type="AlphaFoldDB" id="C0NKW2"/>
<gene>
    <name evidence="6" type="ORF">HCBG_03792</name>
</gene>
<feature type="domain" description="XPG-I" evidence="4">
    <location>
        <begin position="113"/>
        <end position="191"/>
    </location>
</feature>
<feature type="compositionally biased region" description="Polar residues" evidence="3">
    <location>
        <begin position="548"/>
        <end position="559"/>
    </location>
</feature>
<dbReference type="CDD" id="cd09870">
    <property type="entry name" value="PIN_YEN1"/>
    <property type="match status" value="1"/>
</dbReference>
<dbReference type="InParanoid" id="C0NKW2"/>
<dbReference type="Gene3D" id="3.40.50.1010">
    <property type="entry name" value="5'-nuclease"/>
    <property type="match status" value="2"/>
</dbReference>
<feature type="compositionally biased region" description="Polar residues" evidence="3">
    <location>
        <begin position="715"/>
        <end position="729"/>
    </location>
</feature>
<dbReference type="VEuPathDB" id="FungiDB:I7I50_07524"/>
<feature type="domain" description="XPG N-terminal" evidence="5">
    <location>
        <begin position="1"/>
        <end position="101"/>
    </location>
</feature>
<dbReference type="SUPFAM" id="SSF88723">
    <property type="entry name" value="PIN domain-like"/>
    <property type="match status" value="1"/>
</dbReference>
<dbReference type="Pfam" id="PF00867">
    <property type="entry name" value="XPG_I"/>
    <property type="match status" value="1"/>
</dbReference>
<feature type="region of interest" description="Disordered" evidence="3">
    <location>
        <begin position="548"/>
        <end position="571"/>
    </location>
</feature>
<evidence type="ECO:0008006" key="8">
    <source>
        <dbReference type="Google" id="ProtNLM"/>
    </source>
</evidence>
<dbReference type="Proteomes" id="UP000001631">
    <property type="component" value="Unassembled WGS sequence"/>
</dbReference>
<dbReference type="FunFam" id="3.40.50.1010:FF:000037">
    <property type="entry name" value="Rad2-like endonuclease, putative (AFU_orthologue AFUA_3G13260)"/>
    <property type="match status" value="1"/>
</dbReference>
<keyword evidence="7" id="KW-1185">Reference proteome</keyword>
<evidence type="ECO:0000313" key="6">
    <source>
        <dbReference type="EMBL" id="EEH08503.1"/>
    </source>
</evidence>
<accession>C0NKW2</accession>
<dbReference type="SUPFAM" id="SSF47807">
    <property type="entry name" value="5' to 3' exonuclease, C-terminal subdomain"/>
    <property type="match status" value="1"/>
</dbReference>
<evidence type="ECO:0000256" key="3">
    <source>
        <dbReference type="SAM" id="MobiDB-lite"/>
    </source>
</evidence>
<dbReference type="PANTHER" id="PTHR11081:SF75">
    <property type="entry name" value="ENDONUCLEASE, PUTATIVE (AFU_ORTHOLOGUE AFUA_3G13260)-RELATED"/>
    <property type="match status" value="1"/>
</dbReference>
<dbReference type="InterPro" id="IPR029060">
    <property type="entry name" value="PIN-like_dom_sf"/>
</dbReference>
<dbReference type="STRING" id="447093.C0NKW2"/>
<evidence type="ECO:0000313" key="7">
    <source>
        <dbReference type="Proteomes" id="UP000001631"/>
    </source>
</evidence>
<dbReference type="Pfam" id="PF18380">
    <property type="entry name" value="GEN1_C"/>
    <property type="match status" value="1"/>
</dbReference>
<dbReference type="Gene3D" id="1.10.150.20">
    <property type="entry name" value="5' to 3' exonuclease, C-terminal subdomain"/>
    <property type="match status" value="1"/>
</dbReference>
<reference evidence="6" key="1">
    <citation type="submission" date="2009-02" db="EMBL/GenBank/DDBJ databases">
        <title>The Genome Sequence of Ajellomyces capsulatus strain G186AR.</title>
        <authorList>
            <consortium name="The Broad Institute Genome Sequencing Platform"/>
            <person name="Champion M."/>
            <person name="Cuomo C."/>
            <person name="Ma L.-J."/>
            <person name="Henn M.R."/>
            <person name="Sil A."/>
            <person name="Goldman B."/>
            <person name="Young S.K."/>
            <person name="Kodira C.D."/>
            <person name="Zeng Q."/>
            <person name="Koehrsen M."/>
            <person name="Alvarado L."/>
            <person name="Berlin A."/>
            <person name="Borenstein D."/>
            <person name="Chen Z."/>
            <person name="Engels R."/>
            <person name="Freedman E."/>
            <person name="Gellesch M."/>
            <person name="Goldberg J."/>
            <person name="Griggs A."/>
            <person name="Gujja S."/>
            <person name="Heiman D."/>
            <person name="Hepburn T."/>
            <person name="Howarth C."/>
            <person name="Jen D."/>
            <person name="Larson L."/>
            <person name="Lewis B."/>
            <person name="Mehta T."/>
            <person name="Park D."/>
            <person name="Pearson M."/>
            <person name="Roberts A."/>
            <person name="Saif S."/>
            <person name="Shea T."/>
            <person name="Shenoy N."/>
            <person name="Sisk P."/>
            <person name="Stolte C."/>
            <person name="Sykes S."/>
            <person name="Walk T."/>
            <person name="White J."/>
            <person name="Yandava C."/>
            <person name="Klein B."/>
            <person name="McEwen J.G."/>
            <person name="Puccia R."/>
            <person name="Goldman G.H."/>
            <person name="Felipe M.S."/>
            <person name="Nino-Vega G."/>
            <person name="San-Blas G."/>
            <person name="Taylor J."/>
            <person name="Mendoza L."/>
            <person name="Galagan J."/>
            <person name="Nusbaum C."/>
            <person name="Birren B."/>
        </authorList>
    </citation>
    <scope>NUCLEOTIDE SEQUENCE</scope>
    <source>
        <strain evidence="6">G186AR</strain>
    </source>
</reference>
<dbReference type="InterPro" id="IPR006085">
    <property type="entry name" value="XPG_DNA_repair_N"/>
</dbReference>
<dbReference type="InterPro" id="IPR006084">
    <property type="entry name" value="XPG/Rad2"/>
</dbReference>